<keyword evidence="2" id="KW-0812">Transmembrane</keyword>
<feature type="compositionally biased region" description="Basic and acidic residues" evidence="1">
    <location>
        <begin position="599"/>
        <end position="608"/>
    </location>
</feature>
<dbReference type="Proteomes" id="UP000749309">
    <property type="component" value="Unassembled WGS sequence"/>
</dbReference>
<evidence type="ECO:0000256" key="1">
    <source>
        <dbReference type="SAM" id="MobiDB-lite"/>
    </source>
</evidence>
<dbReference type="Pfam" id="PF16944">
    <property type="entry name" value="KCH"/>
    <property type="match status" value="1"/>
</dbReference>
<keyword evidence="2" id="KW-1133">Transmembrane helix</keyword>
<feature type="compositionally biased region" description="Low complexity" evidence="1">
    <location>
        <begin position="508"/>
        <end position="527"/>
    </location>
</feature>
<gene>
    <name evidence="3" type="ORF">GY632_0214</name>
</gene>
<dbReference type="PANTHER" id="PTHR36424">
    <property type="entry name" value="PHEROMONE-REGULATED MEMBRANE PROTEIN 6"/>
    <property type="match status" value="1"/>
</dbReference>
<keyword evidence="2" id="KW-0472">Membrane</keyword>
<dbReference type="AlphaFoldDB" id="A0A9P4YM44"/>
<feature type="region of interest" description="Disordered" evidence="1">
    <location>
        <begin position="483"/>
        <end position="721"/>
    </location>
</feature>
<proteinExistence type="predicted"/>
<evidence type="ECO:0000313" key="4">
    <source>
        <dbReference type="Proteomes" id="UP000749309"/>
    </source>
</evidence>
<dbReference type="EMBL" id="JAAQVJ010000004">
    <property type="protein sequence ID" value="KAF3901071.1"/>
    <property type="molecule type" value="Genomic_DNA"/>
</dbReference>
<feature type="compositionally biased region" description="Basic and acidic residues" evidence="1">
    <location>
        <begin position="373"/>
        <end position="396"/>
    </location>
</feature>
<comment type="caution">
    <text evidence="3">The sequence shown here is derived from an EMBL/GenBank/DDBJ whole genome shotgun (WGS) entry which is preliminary data.</text>
</comment>
<feature type="compositionally biased region" description="Polar residues" evidence="1">
    <location>
        <begin position="669"/>
        <end position="691"/>
    </location>
</feature>
<feature type="compositionally biased region" description="Polar residues" evidence="1">
    <location>
        <begin position="401"/>
        <end position="421"/>
    </location>
</feature>
<feature type="transmembrane region" description="Helical" evidence="2">
    <location>
        <begin position="83"/>
        <end position="101"/>
    </location>
</feature>
<name>A0A9P4YM44_9EURO</name>
<feature type="compositionally biased region" description="Polar residues" evidence="1">
    <location>
        <begin position="709"/>
        <end position="721"/>
    </location>
</feature>
<evidence type="ECO:0000256" key="2">
    <source>
        <dbReference type="SAM" id="Phobius"/>
    </source>
</evidence>
<feature type="compositionally biased region" description="Pro residues" evidence="1">
    <location>
        <begin position="495"/>
        <end position="507"/>
    </location>
</feature>
<dbReference type="GO" id="GO:0005886">
    <property type="term" value="C:plasma membrane"/>
    <property type="evidence" value="ECO:0007669"/>
    <property type="project" value="InterPro"/>
</dbReference>
<evidence type="ECO:0000313" key="3">
    <source>
        <dbReference type="EMBL" id="KAF3901071.1"/>
    </source>
</evidence>
<reference evidence="3" key="1">
    <citation type="submission" date="2020-03" db="EMBL/GenBank/DDBJ databases">
        <title>Whole Genome Sequence of Trichophyton interdigitale from India.</title>
        <authorList>
            <person name="Kumar P."/>
        </authorList>
    </citation>
    <scope>NUCLEOTIDE SEQUENCE</scope>
    <source>
        <strain evidence="3">UCMS-IGIB-CI14</strain>
    </source>
</reference>
<dbReference type="PANTHER" id="PTHR36424:SF1">
    <property type="entry name" value="LOW AFFINITY K(+) TRANSPORTER 1-RELATED"/>
    <property type="match status" value="1"/>
</dbReference>
<protein>
    <submittedName>
        <fullName evidence="3">Pheromone-regulated membrane protein 6</fullName>
    </submittedName>
</protein>
<feature type="compositionally biased region" description="Pro residues" evidence="1">
    <location>
        <begin position="622"/>
        <end position="632"/>
    </location>
</feature>
<accession>A0A9P4YM44</accession>
<feature type="region of interest" description="Disordered" evidence="1">
    <location>
        <begin position="308"/>
        <end position="454"/>
    </location>
</feature>
<feature type="transmembrane region" description="Helical" evidence="2">
    <location>
        <begin position="226"/>
        <end position="257"/>
    </location>
</feature>
<sequence length="721" mass="80037">MGCCGGRDEEVRLREEQKWDYINLNDFTTKSCWIPVSYMILYFNVMISLAVYALDTFTAVNLLAFSRWSSQIKPAIPLDISKWIFAGCIIFSLVLLVYRWLRAIRVIKSGGIAQCYLDPIAVKVQSIRTSKRASGWRRFLVFAELTKSRKGADYVAIFTYFNFEAWLRVIFAQGPRQVINGITLYSVAQLNLIPIGEHAAPEGTSAVSQFFINIEALAEKDRLQALILFSMLFTLVIWAFEFLSFCVSVLLYLLFLWHHIPSEDGTLSVYCRRKINRRLERIVKKKVDKALTNAVVLQDRKRTNTDLETGVASIKRNPTLPTLPSVMDLKQPQQPKLPEMPPLSRQTTVTTLPPYRPQTSNTDRPPPLPEVDWDAHNHEHDQYDNDYNDHDHDQHGGHVMASSNSMHPTQYSDDASASLVNNAGGIGYSPPSSQYNYRPPHQQQQQHHQRDPMQREYTKTPMLPPLERYGTPLSVSTAPVFNAQGLGQGRRTPGPMTPGPGPGPRTPGPMMLGPGPRTPGPMTLAPGPRTPGPLTPGPGSMGRQTPSSHHRQQQQKAWDAPEVPDLPVHSPQPTLPSISRPGTAFAPPQPVSTPAPSFNRDRERERYGPYDGPQMSSVPQIPSAPTPTPSAPPTHGNGAPYRNFARPSLAPYSAPGGQDMPPRSETAPLPSQGQYSHSQVGYSQAGSQGHGQQPDLQQEPQLPQIQPPNGTQNGSYPSFNP</sequence>
<feature type="compositionally biased region" description="Low complexity" evidence="1">
    <location>
        <begin position="692"/>
        <end position="708"/>
    </location>
</feature>
<dbReference type="GO" id="GO:0015079">
    <property type="term" value="F:potassium ion transmembrane transporter activity"/>
    <property type="evidence" value="ECO:0007669"/>
    <property type="project" value="InterPro"/>
</dbReference>
<organism evidence="3 4">
    <name type="scientific">Trichophyton interdigitale</name>
    <dbReference type="NCBI Taxonomy" id="101480"/>
    <lineage>
        <taxon>Eukaryota</taxon>
        <taxon>Fungi</taxon>
        <taxon>Dikarya</taxon>
        <taxon>Ascomycota</taxon>
        <taxon>Pezizomycotina</taxon>
        <taxon>Eurotiomycetes</taxon>
        <taxon>Eurotiomycetidae</taxon>
        <taxon>Onygenales</taxon>
        <taxon>Arthrodermataceae</taxon>
        <taxon>Trichophyton</taxon>
    </lineage>
</organism>
<dbReference type="InterPro" id="IPR031606">
    <property type="entry name" value="Kch1/2"/>
</dbReference>
<feature type="transmembrane region" description="Helical" evidence="2">
    <location>
        <begin position="40"/>
        <end position="63"/>
    </location>
</feature>
<feature type="compositionally biased region" description="Polar residues" evidence="1">
    <location>
        <begin position="344"/>
        <end position="363"/>
    </location>
</feature>